<organism evidence="3 4">
    <name type="scientific">Alteromonas arenosi</name>
    <dbReference type="NCBI Taxonomy" id="3055817"/>
    <lineage>
        <taxon>Bacteria</taxon>
        <taxon>Pseudomonadati</taxon>
        <taxon>Pseudomonadota</taxon>
        <taxon>Gammaproteobacteria</taxon>
        <taxon>Alteromonadales</taxon>
        <taxon>Alteromonadaceae</taxon>
        <taxon>Alteromonas/Salinimonas group</taxon>
        <taxon>Alteromonas</taxon>
    </lineage>
</organism>
<name>A0ABT7SS39_9ALTE</name>
<dbReference type="SMART" id="SM00062">
    <property type="entry name" value="PBPb"/>
    <property type="match status" value="1"/>
</dbReference>
<dbReference type="SUPFAM" id="SSF53850">
    <property type="entry name" value="Periplasmic binding protein-like II"/>
    <property type="match status" value="2"/>
</dbReference>
<dbReference type="RefSeq" id="WP_289362888.1">
    <property type="nucleotide sequence ID" value="NZ_JAUCBP010000001.1"/>
</dbReference>
<gene>
    <name evidence="3" type="ORF">QTP81_00110</name>
</gene>
<feature type="domain" description="Solute-binding protein family 3/N-terminal" evidence="2">
    <location>
        <begin position="29"/>
        <end position="250"/>
    </location>
</feature>
<feature type="chain" id="PRO_5047138403" evidence="1">
    <location>
        <begin position="25"/>
        <end position="526"/>
    </location>
</feature>
<dbReference type="PANTHER" id="PTHR38834:SF3">
    <property type="entry name" value="SOLUTE-BINDING PROTEIN FAMILY 3_N-TERMINAL DOMAIN-CONTAINING PROTEIN"/>
    <property type="match status" value="1"/>
</dbReference>
<dbReference type="PANTHER" id="PTHR38834">
    <property type="entry name" value="PERIPLASMIC SUBSTRATE BINDING PROTEIN FAMILY 3"/>
    <property type="match status" value="1"/>
</dbReference>
<dbReference type="Gene3D" id="3.40.190.10">
    <property type="entry name" value="Periplasmic binding protein-like II"/>
    <property type="match status" value="4"/>
</dbReference>
<evidence type="ECO:0000256" key="1">
    <source>
        <dbReference type="SAM" id="SignalP"/>
    </source>
</evidence>
<evidence type="ECO:0000259" key="2">
    <source>
        <dbReference type="SMART" id="SM00062"/>
    </source>
</evidence>
<proteinExistence type="predicted"/>
<dbReference type="Pfam" id="PF00497">
    <property type="entry name" value="SBP_bac_3"/>
    <property type="match status" value="2"/>
</dbReference>
<reference evidence="3 4" key="1">
    <citation type="submission" date="2023-06" db="EMBL/GenBank/DDBJ databases">
        <title>Alteromonas sp. ASW11-36 isolated from intertidal sand.</title>
        <authorList>
            <person name="Li Y."/>
        </authorList>
    </citation>
    <scope>NUCLEOTIDE SEQUENCE [LARGE SCALE GENOMIC DNA]</scope>
    <source>
        <strain evidence="3 4">ASW11-36</strain>
    </source>
</reference>
<dbReference type="InterPro" id="IPR001638">
    <property type="entry name" value="Solute-binding_3/MltF_N"/>
</dbReference>
<feature type="signal peptide" evidence="1">
    <location>
        <begin position="1"/>
        <end position="24"/>
    </location>
</feature>
<keyword evidence="1" id="KW-0732">Signal</keyword>
<keyword evidence="4" id="KW-1185">Reference proteome</keyword>
<sequence length="526" mass="59164">MRVFRRWVWFGLSIYGLLHLSAAAQEQAVLPVLTSPLPVFSEERDNGRMTGYSVEYAREVLAIAGFQPDITPLPFARLMRRMEEGELAVATGVGRTPEREDKFYWLAPMTANVIGLYSKQRRTIISFDELTQPISVAVLRGDYRSELLSGNEMVNLAEFNTWEQALGAVLKDRVDAIFFSDLGIAITCKNNNFDCSALEKIYTHDVLISYMAMLKTDSNRDVANRLSKAAAEFVKSRDFLRVANRWVPQLQLISSEVQVTEGVVVLGKIGTALRASNPLWVITNLEPLFSVRDERGQLTGYAVELVRSILLEAGMQTEILSAPWQRILVESEMKSDVLVFSLARTAEREDNFHWLTPITQNAYSVFQHGDVQTEASNLSELPDKSKIVTLKGDFRADLIEQAGHTLVAGESWADVMQRFIDRDGDYLFLSDGGIEVLCSSSELDCSGVVKSFTYQLGTTYLAISKQGTTDTLIERLTDAAKTFKASAQYQRLVDYWLADYRQKSALNMHEHEGVIRLWSDSKDSLQ</sequence>
<evidence type="ECO:0000313" key="4">
    <source>
        <dbReference type="Proteomes" id="UP001234343"/>
    </source>
</evidence>
<protein>
    <submittedName>
        <fullName evidence="3">Transporter substrate-binding domain-containing protein</fullName>
    </submittedName>
</protein>
<comment type="caution">
    <text evidence="3">The sequence shown here is derived from an EMBL/GenBank/DDBJ whole genome shotgun (WGS) entry which is preliminary data.</text>
</comment>
<dbReference type="EMBL" id="JAUCBP010000001">
    <property type="protein sequence ID" value="MDM7859003.1"/>
    <property type="molecule type" value="Genomic_DNA"/>
</dbReference>
<dbReference type="Proteomes" id="UP001234343">
    <property type="component" value="Unassembled WGS sequence"/>
</dbReference>
<accession>A0ABT7SS39</accession>
<evidence type="ECO:0000313" key="3">
    <source>
        <dbReference type="EMBL" id="MDM7859003.1"/>
    </source>
</evidence>